<dbReference type="GO" id="GO:0006351">
    <property type="term" value="P:DNA-templated transcription"/>
    <property type="evidence" value="ECO:0007669"/>
    <property type="project" value="InterPro"/>
</dbReference>
<dbReference type="CDD" id="cd12148">
    <property type="entry name" value="fungal_TF_MHR"/>
    <property type="match status" value="1"/>
</dbReference>
<feature type="domain" description="Xylanolytic transcriptional activator regulatory" evidence="8">
    <location>
        <begin position="359"/>
        <end position="436"/>
    </location>
</feature>
<accession>A0A167M5M5</accession>
<name>A0A167M5M5_CALVF</name>
<keyword evidence="6" id="KW-0539">Nucleus</keyword>
<feature type="region of interest" description="Disordered" evidence="7">
    <location>
        <begin position="106"/>
        <end position="132"/>
    </location>
</feature>
<evidence type="ECO:0000256" key="3">
    <source>
        <dbReference type="ARBA" id="ARBA00023015"/>
    </source>
</evidence>
<dbReference type="Proteomes" id="UP000076738">
    <property type="component" value="Unassembled WGS sequence"/>
</dbReference>
<keyword evidence="3" id="KW-0805">Transcription regulation</keyword>
<keyword evidence="2" id="KW-0862">Zinc</keyword>
<proteinExistence type="predicted"/>
<dbReference type="GO" id="GO:0008270">
    <property type="term" value="F:zinc ion binding"/>
    <property type="evidence" value="ECO:0007669"/>
    <property type="project" value="InterPro"/>
</dbReference>
<dbReference type="GO" id="GO:0003677">
    <property type="term" value="F:DNA binding"/>
    <property type="evidence" value="ECO:0007669"/>
    <property type="project" value="UniProtKB-KW"/>
</dbReference>
<dbReference type="AlphaFoldDB" id="A0A167M5M5"/>
<dbReference type="OrthoDB" id="2154091at2759"/>
<keyword evidence="1" id="KW-0479">Metal-binding</keyword>
<reference evidence="9 10" key="1">
    <citation type="journal article" date="2016" name="Mol. Biol. Evol.">
        <title>Comparative Genomics of Early-Diverging Mushroom-Forming Fungi Provides Insights into the Origins of Lignocellulose Decay Capabilities.</title>
        <authorList>
            <person name="Nagy L.G."/>
            <person name="Riley R."/>
            <person name="Tritt A."/>
            <person name="Adam C."/>
            <person name="Daum C."/>
            <person name="Floudas D."/>
            <person name="Sun H."/>
            <person name="Yadav J.S."/>
            <person name="Pangilinan J."/>
            <person name="Larsson K.H."/>
            <person name="Matsuura K."/>
            <person name="Barry K."/>
            <person name="Labutti K."/>
            <person name="Kuo R."/>
            <person name="Ohm R.A."/>
            <person name="Bhattacharya S.S."/>
            <person name="Shirouzu T."/>
            <person name="Yoshinaga Y."/>
            <person name="Martin F.M."/>
            <person name="Grigoriev I.V."/>
            <person name="Hibbett D.S."/>
        </authorList>
    </citation>
    <scope>NUCLEOTIDE SEQUENCE [LARGE SCALE GENOMIC DNA]</scope>
    <source>
        <strain evidence="9 10">TUFC12733</strain>
    </source>
</reference>
<dbReference type="Pfam" id="PF04082">
    <property type="entry name" value="Fungal_trans"/>
    <property type="match status" value="1"/>
</dbReference>
<dbReference type="InterPro" id="IPR007219">
    <property type="entry name" value="XnlR_reg_dom"/>
</dbReference>
<evidence type="ECO:0000256" key="7">
    <source>
        <dbReference type="SAM" id="MobiDB-lite"/>
    </source>
</evidence>
<keyword evidence="4" id="KW-0238">DNA-binding</keyword>
<evidence type="ECO:0000256" key="6">
    <source>
        <dbReference type="ARBA" id="ARBA00023242"/>
    </source>
</evidence>
<dbReference type="STRING" id="1330018.A0A167M5M5"/>
<evidence type="ECO:0000256" key="5">
    <source>
        <dbReference type="ARBA" id="ARBA00023163"/>
    </source>
</evidence>
<keyword evidence="10" id="KW-1185">Reference proteome</keyword>
<dbReference type="PANTHER" id="PTHR31313">
    <property type="entry name" value="TY1 ENHANCER ACTIVATOR"/>
    <property type="match status" value="1"/>
</dbReference>
<organism evidence="9 10">
    <name type="scientific">Calocera viscosa (strain TUFC12733)</name>
    <dbReference type="NCBI Taxonomy" id="1330018"/>
    <lineage>
        <taxon>Eukaryota</taxon>
        <taxon>Fungi</taxon>
        <taxon>Dikarya</taxon>
        <taxon>Basidiomycota</taxon>
        <taxon>Agaricomycotina</taxon>
        <taxon>Dacrymycetes</taxon>
        <taxon>Dacrymycetales</taxon>
        <taxon>Dacrymycetaceae</taxon>
        <taxon>Calocera</taxon>
    </lineage>
</organism>
<dbReference type="InterPro" id="IPR051615">
    <property type="entry name" value="Transcr_Regulatory_Elem"/>
</dbReference>
<evidence type="ECO:0000256" key="2">
    <source>
        <dbReference type="ARBA" id="ARBA00022833"/>
    </source>
</evidence>
<keyword evidence="5" id="KW-0804">Transcription</keyword>
<dbReference type="SMART" id="SM00906">
    <property type="entry name" value="Fungal_trans"/>
    <property type="match status" value="1"/>
</dbReference>
<protein>
    <recommendedName>
        <fullName evidence="8">Xylanolytic transcriptional activator regulatory domain-containing protein</fullName>
    </recommendedName>
</protein>
<evidence type="ECO:0000256" key="4">
    <source>
        <dbReference type="ARBA" id="ARBA00023125"/>
    </source>
</evidence>
<dbReference type="PANTHER" id="PTHR31313:SF81">
    <property type="entry name" value="TY1 ENHANCER ACTIVATOR"/>
    <property type="match status" value="1"/>
</dbReference>
<evidence type="ECO:0000256" key="1">
    <source>
        <dbReference type="ARBA" id="ARBA00022723"/>
    </source>
</evidence>
<evidence type="ECO:0000259" key="8">
    <source>
        <dbReference type="SMART" id="SM00906"/>
    </source>
</evidence>
<evidence type="ECO:0000313" key="9">
    <source>
        <dbReference type="EMBL" id="KZO96359.1"/>
    </source>
</evidence>
<evidence type="ECO:0000313" key="10">
    <source>
        <dbReference type="Proteomes" id="UP000076738"/>
    </source>
</evidence>
<sequence length="696" mass="76355">MGLELPSAGIVTPKSEDVSMVSSQIAPSNSIESVSPEAEVQLASSSPVLGTLAVSSPTEVVETLLHDAQPKLICDERGNHSMYGATSAMQHLPSSVFSEELVLRDAGTAPPSPRTKSNSPTLVHGSEPSSSGSSILAGYDHLRHLPCHLHLTLDEHEEMIHTLFRVLPAHMKHNSTQFLRSMRTTLAFLTSHGAGRSPSFPFPLVQQEPPLQPDNGFPFPQVPSPSMTFPSVVQDGFGFGPAAQVVNPDLPADMPATMFTPHALTDRQDFEAVFAAATEPILPPQITTHYSPTLHNATLSVALAYSAKPENRGADQRREVAQMAKANLETELSLPSLTGVKALSFLASFHAGMSDHALGWQYFGMAVRMAQALGLNLDCTSLVESGDISENLQRERNLTFWSVYIQDKYWSLWFGRTVALPDGSFNIPIPQTCSATDLLPMNAGEGVDETTEIGCQPAFLSSTLVHTCSLMVIASKILSNIYGTKKTVEMNTVSRLRLELDEWHNKLPPALHYSTTTLSASIPHILTLQMTFNWLIILLDRPFYRSVTQPLHQEPAVKRCDAALRRIVRLFRSWHDSHGLRLCTPEHSAIMFTAGATFLLSAVQFKPLSEKKRKEGLDGVKFCTRLLKEMGTVWPAAKEKAGILFRLQKKFSATVDAADNAMPVEIVRGHSDDSLDIMDIKEEAQWDIYPTSTCTK</sequence>
<dbReference type="EMBL" id="KV417284">
    <property type="protein sequence ID" value="KZO96359.1"/>
    <property type="molecule type" value="Genomic_DNA"/>
</dbReference>
<gene>
    <name evidence="9" type="ORF">CALVIDRAFT_114034</name>
</gene>